<dbReference type="AlphaFoldDB" id="A0A2U1J5B1"/>
<dbReference type="Proteomes" id="UP000245591">
    <property type="component" value="Unassembled WGS sequence"/>
</dbReference>
<feature type="compositionally biased region" description="Polar residues" evidence="1">
    <location>
        <begin position="516"/>
        <end position="530"/>
    </location>
</feature>
<feature type="compositionally biased region" description="Low complexity" evidence="1">
    <location>
        <begin position="531"/>
        <end position="543"/>
    </location>
</feature>
<feature type="region of interest" description="Disordered" evidence="1">
    <location>
        <begin position="329"/>
        <end position="416"/>
    </location>
</feature>
<feature type="compositionally biased region" description="Polar residues" evidence="1">
    <location>
        <begin position="380"/>
        <end position="416"/>
    </location>
</feature>
<feature type="compositionally biased region" description="Polar residues" evidence="1">
    <location>
        <begin position="551"/>
        <end position="573"/>
    </location>
</feature>
<sequence length="816" mass="92184">MSNFDFIKRGYLPSNYYTDLHVYAKKTPKIVKSIYPNKIEIHTSSLKYYAIISFAEHPLNELLSWLLTHSYIATNLLDLELANGFSNGPNDPERFTGNILLECYNSRHRNYSMIVFRPSRLKDELSNPINISKGKSKDGKHYPGPQTVLLCSRGANLGQIRVWLATYSGRFVNTTNNAETNILPLEIPRINHQLHTRTSTGSIEFNPRDITRIHNRSTSISQSITPDDIFAHLTNNRNQTNTNNSSTNGFQTRRGRIVEAATLQLVNNVNTSSPQINPDMLSRFRRSDSRDTIRTLLPMYEPRQDYTEVTADLPQNANQLTNNRQFGQSLSNTSQESLSNDSSSDSSSTSDQISSTSQDASTQNSLSKTPLPPPYCDVAASTNFGRNWVENLNSQKPPTRTPNVSPTNPQIQSETQNTTTNINFLLSTVLANSGTQTQGKGRRRINLDSLNLYSSDKQATTTRTNQLQVNHLTNGTRDRPNRHIYSQSRPVSGVYGSTLNNGFVSSEPTTPIVYSKSPSRSVSRENPTWFSSSKCKSQSISRKNSSESIKDINSNIRSTESDQIPSSSRNPKLSNKENRDKYDTHKKNYGFNEEHRVQKNHEKQHSKIEKVASRADSNDSSAGGFAGFFSFGNDWLRNWKSGNTSSTFSTPYTSTHNTGNHSYASSIVELNEAEPSQTDDLLFQTNNYNNTQTSNQIETNLALNSEENLGNLPPLTLLDASQNLREGTENNDLYLNDCNNVKTHDRTHFKKVTQNDKKGESSKIINKKYYRKKSRNRIESEPIIPTINIIPDDYDEHENKMDSVPLQRRNEIKRKE</sequence>
<feature type="region of interest" description="Disordered" evidence="1">
    <location>
        <begin position="502"/>
        <end position="607"/>
    </location>
</feature>
<evidence type="ECO:0000313" key="2">
    <source>
        <dbReference type="EMBL" id="PWA00277.1"/>
    </source>
</evidence>
<feature type="region of interest" description="Disordered" evidence="1">
    <location>
        <begin position="793"/>
        <end position="816"/>
    </location>
</feature>
<feature type="compositionally biased region" description="Basic and acidic residues" evidence="1">
    <location>
        <begin position="574"/>
        <end position="607"/>
    </location>
</feature>
<proteinExistence type="predicted"/>
<dbReference type="EMBL" id="MBFU01000344">
    <property type="protein sequence ID" value="PWA00277.1"/>
    <property type="molecule type" value="Genomic_DNA"/>
</dbReference>
<accession>A0A2U1J5B1</accession>
<feature type="compositionally biased region" description="Low complexity" evidence="1">
    <location>
        <begin position="331"/>
        <end position="363"/>
    </location>
</feature>
<protein>
    <submittedName>
        <fullName evidence="2">Uncharacterized protein</fullName>
    </submittedName>
</protein>
<organism evidence="2 3">
    <name type="scientific">Smittium angustum</name>
    <dbReference type="NCBI Taxonomy" id="133377"/>
    <lineage>
        <taxon>Eukaryota</taxon>
        <taxon>Fungi</taxon>
        <taxon>Fungi incertae sedis</taxon>
        <taxon>Zoopagomycota</taxon>
        <taxon>Kickxellomycotina</taxon>
        <taxon>Harpellomycetes</taxon>
        <taxon>Harpellales</taxon>
        <taxon>Legeriomycetaceae</taxon>
        <taxon>Smittium</taxon>
    </lineage>
</organism>
<evidence type="ECO:0000256" key="1">
    <source>
        <dbReference type="SAM" id="MobiDB-lite"/>
    </source>
</evidence>
<evidence type="ECO:0000313" key="3">
    <source>
        <dbReference type="Proteomes" id="UP000245591"/>
    </source>
</evidence>
<comment type="caution">
    <text evidence="2">The sequence shown here is derived from an EMBL/GenBank/DDBJ whole genome shotgun (WGS) entry which is preliminary data.</text>
</comment>
<reference evidence="2 3" key="1">
    <citation type="journal article" date="2018" name="MBio">
        <title>Comparative Genomics Reveals the Core Gene Toolbox for the Fungus-Insect Symbiosis.</title>
        <authorList>
            <person name="Wang Y."/>
            <person name="Stata M."/>
            <person name="Wang W."/>
            <person name="Stajich J.E."/>
            <person name="White M.M."/>
            <person name="Moncalvo J.M."/>
        </authorList>
    </citation>
    <scope>NUCLEOTIDE SEQUENCE [LARGE SCALE GENOMIC DNA]</scope>
    <source>
        <strain evidence="2 3">AUS-126-30</strain>
    </source>
</reference>
<name>A0A2U1J5B1_SMIAN</name>
<gene>
    <name evidence="2" type="ORF">BB558_003661</name>
</gene>
<keyword evidence="3" id="KW-1185">Reference proteome</keyword>